<dbReference type="PATRIC" id="fig|1028801.3.peg.3194"/>
<feature type="compositionally biased region" description="Basic and acidic residues" evidence="1">
    <location>
        <begin position="381"/>
        <end position="405"/>
    </location>
</feature>
<dbReference type="HOGENOM" id="CLU_594243_0_0_5"/>
<dbReference type="AlphaFoldDB" id="A0A068TAE7"/>
<protein>
    <submittedName>
        <fullName evidence="2">Uncharacterized protein</fullName>
    </submittedName>
</protein>
<feature type="compositionally biased region" description="Low complexity" evidence="1">
    <location>
        <begin position="355"/>
        <end position="369"/>
    </location>
</feature>
<dbReference type="Proteomes" id="UP000028186">
    <property type="component" value="Chromosome I"/>
</dbReference>
<reference evidence="3" key="1">
    <citation type="journal article" date="2014" name="BMC Genomics">
        <title>Genome sequencing of two Neorhizobium galegae strains reveals a noeT gene responsible for the unusual acetylation of the nodulation factors.</title>
        <authorList>
            <person name="Osterman J."/>
            <person name="Marsh J."/>
            <person name="Laine P.K."/>
            <person name="Zeng Z."/>
            <person name="Alatalo E."/>
            <person name="Sullivan J.T."/>
            <person name="Young J.P."/>
            <person name="Thomas-Oates J."/>
            <person name="Paulin L."/>
            <person name="Lindstrom K."/>
        </authorList>
    </citation>
    <scope>NUCLEOTIDE SEQUENCE [LARGE SCALE GENOMIC DNA]</scope>
    <source>
        <strain evidence="3">HAMBI 1141</strain>
    </source>
</reference>
<evidence type="ECO:0000313" key="2">
    <source>
        <dbReference type="EMBL" id="CDN55472.1"/>
    </source>
</evidence>
<evidence type="ECO:0000313" key="3">
    <source>
        <dbReference type="Proteomes" id="UP000028186"/>
    </source>
</evidence>
<sequence>MKGLKFRFSKKLVFILMGSIVVLGGGSGAAAVLIGTDKILGPSYLEINGLECTALETVKIKRDQRYWIRKYVVSDGTGDGLARIRTALRVAKAVQEKEKADLVQVAMIDKAGPRDRAQMRGRAIGAQVVYIPDPNKAPEGADVRPYSAYYLDGAANSNGEYYGIRIDLPLEDVETLTARLTDHADCVEPVVAAPEGEHGASASHGEKPKSHGAMSEKPASGHGEPVTDPHGAPADAHGAPAEGHGDEIAAKENGGFFSSITGMIFGSKAQAPAEAAHAPEGNAAAAQTHAAHPAPTAATHPAPVAQNKAAADQGQGKQKPAAPAQVASAEPKKQEGGFLASITGMFSGSGEQGKAEAPQAAAQTAAKPAEPAPAPRTSAEGGKRWSKQTDGDAVRSDAKPPETAHAEAAPAKTAGSTDADAAGAEWLAKLRGQPAPAAPAKPAEAASASDAKGPAEKVVH</sequence>
<feature type="compositionally biased region" description="Low complexity" evidence="1">
    <location>
        <begin position="434"/>
        <end position="452"/>
    </location>
</feature>
<proteinExistence type="predicted"/>
<dbReference type="eggNOG" id="ENOG503471S">
    <property type="taxonomic scope" value="Bacteria"/>
</dbReference>
<feature type="compositionally biased region" description="Low complexity" evidence="1">
    <location>
        <begin position="406"/>
        <end position="424"/>
    </location>
</feature>
<feature type="region of interest" description="Disordered" evidence="1">
    <location>
        <begin position="271"/>
        <end position="460"/>
    </location>
</feature>
<evidence type="ECO:0000256" key="1">
    <source>
        <dbReference type="SAM" id="MobiDB-lite"/>
    </source>
</evidence>
<dbReference type="EMBL" id="HG938355">
    <property type="protein sequence ID" value="CDN55472.1"/>
    <property type="molecule type" value="Genomic_DNA"/>
</dbReference>
<accession>A0A068TAE7</accession>
<feature type="compositionally biased region" description="Low complexity" evidence="1">
    <location>
        <begin position="271"/>
        <end position="305"/>
    </location>
</feature>
<dbReference type="RefSeq" id="WP_051899813.1">
    <property type="nucleotide sequence ID" value="NZ_HG938355.1"/>
</dbReference>
<organism evidence="2 3">
    <name type="scientific">Neorhizobium galegae bv. officinalis bv. officinalis str. HAMBI 1141</name>
    <dbReference type="NCBI Taxonomy" id="1028801"/>
    <lineage>
        <taxon>Bacteria</taxon>
        <taxon>Pseudomonadati</taxon>
        <taxon>Pseudomonadota</taxon>
        <taxon>Alphaproteobacteria</taxon>
        <taxon>Hyphomicrobiales</taxon>
        <taxon>Rhizobiaceae</taxon>
        <taxon>Rhizobium/Agrobacterium group</taxon>
        <taxon>Neorhizobium</taxon>
    </lineage>
</organism>
<feature type="region of interest" description="Disordered" evidence="1">
    <location>
        <begin position="196"/>
        <end position="249"/>
    </location>
</feature>
<feature type="compositionally biased region" description="Low complexity" evidence="1">
    <location>
        <begin position="228"/>
        <end position="242"/>
    </location>
</feature>
<gene>
    <name evidence="2" type="ORF">RG1141_CH31370</name>
</gene>
<dbReference type="KEGG" id="ngl:RG1141_CH31370"/>
<name>A0A068TAE7_NEOGA</name>